<keyword evidence="2 7" id="KW-0349">Heme</keyword>
<dbReference type="GO" id="GO:0020037">
    <property type="term" value="F:heme binding"/>
    <property type="evidence" value="ECO:0007669"/>
    <property type="project" value="InterPro"/>
</dbReference>
<evidence type="ECO:0000256" key="3">
    <source>
        <dbReference type="ARBA" id="ARBA00022723"/>
    </source>
</evidence>
<dbReference type="Proteomes" id="UP000525686">
    <property type="component" value="Unassembled WGS sequence"/>
</dbReference>
<dbReference type="PRINTS" id="PR00359">
    <property type="entry name" value="BP450"/>
</dbReference>
<dbReference type="InterPro" id="IPR017972">
    <property type="entry name" value="Cyt_P450_CS"/>
</dbReference>
<dbReference type="PROSITE" id="PS00086">
    <property type="entry name" value="CYTOCHROME_P450"/>
    <property type="match status" value="1"/>
</dbReference>
<evidence type="ECO:0000256" key="7">
    <source>
        <dbReference type="RuleBase" id="RU000461"/>
    </source>
</evidence>
<dbReference type="GO" id="GO:0005506">
    <property type="term" value="F:iron ion binding"/>
    <property type="evidence" value="ECO:0007669"/>
    <property type="project" value="InterPro"/>
</dbReference>
<keyword evidence="5 7" id="KW-0408">Iron</keyword>
<protein>
    <submittedName>
        <fullName evidence="8">Cytochrome P450</fullName>
    </submittedName>
</protein>
<evidence type="ECO:0000256" key="1">
    <source>
        <dbReference type="ARBA" id="ARBA00010617"/>
    </source>
</evidence>
<proteinExistence type="inferred from homology"/>
<comment type="similarity">
    <text evidence="1 7">Belongs to the cytochrome P450 family.</text>
</comment>
<dbReference type="FunFam" id="1.10.630.10:FF:000018">
    <property type="entry name" value="Cytochrome P450 monooxygenase"/>
    <property type="match status" value="1"/>
</dbReference>
<dbReference type="PANTHER" id="PTHR46696:SF1">
    <property type="entry name" value="CYTOCHROME P450 YJIB-RELATED"/>
    <property type="match status" value="1"/>
</dbReference>
<evidence type="ECO:0000256" key="5">
    <source>
        <dbReference type="ARBA" id="ARBA00023004"/>
    </source>
</evidence>
<evidence type="ECO:0000313" key="8">
    <source>
        <dbReference type="EMBL" id="MBB1252509.1"/>
    </source>
</evidence>
<dbReference type="EMBL" id="JABJWZ010000018">
    <property type="protein sequence ID" value="MBB1252509.1"/>
    <property type="molecule type" value="Genomic_DNA"/>
</dbReference>
<dbReference type="Pfam" id="PF00067">
    <property type="entry name" value="p450"/>
    <property type="match status" value="1"/>
</dbReference>
<gene>
    <name evidence="8" type="ORF">H3146_03855</name>
</gene>
<dbReference type="PANTHER" id="PTHR46696">
    <property type="entry name" value="P450, PUTATIVE (EUROFUNG)-RELATED"/>
    <property type="match status" value="1"/>
</dbReference>
<keyword evidence="6 7" id="KW-0503">Monooxygenase</keyword>
<dbReference type="PRINTS" id="PR00385">
    <property type="entry name" value="P450"/>
</dbReference>
<accession>A0A7W3WHP0</accession>
<dbReference type="CDD" id="cd11029">
    <property type="entry name" value="CYP107-like"/>
    <property type="match status" value="1"/>
</dbReference>
<evidence type="ECO:0000313" key="9">
    <source>
        <dbReference type="Proteomes" id="UP000525686"/>
    </source>
</evidence>
<comment type="caution">
    <text evidence="8">The sequence shown here is derived from an EMBL/GenBank/DDBJ whole genome shotgun (WGS) entry which is preliminary data.</text>
</comment>
<evidence type="ECO:0000256" key="4">
    <source>
        <dbReference type="ARBA" id="ARBA00023002"/>
    </source>
</evidence>
<dbReference type="GO" id="GO:0016705">
    <property type="term" value="F:oxidoreductase activity, acting on paired donors, with incorporation or reduction of molecular oxygen"/>
    <property type="evidence" value="ECO:0007669"/>
    <property type="project" value="InterPro"/>
</dbReference>
<dbReference type="RefSeq" id="WP_181353457.1">
    <property type="nucleotide sequence ID" value="NZ_JABJWZ010000018.1"/>
</dbReference>
<keyword evidence="3 7" id="KW-0479">Metal-binding</keyword>
<dbReference type="AlphaFoldDB" id="A0A7W3WHP0"/>
<dbReference type="Gene3D" id="1.10.630.10">
    <property type="entry name" value="Cytochrome P450"/>
    <property type="match status" value="1"/>
</dbReference>
<dbReference type="InterPro" id="IPR036396">
    <property type="entry name" value="Cyt_P450_sf"/>
</dbReference>
<organism evidence="8 9">
    <name type="scientific">Streptomyces alkaliterrae</name>
    <dbReference type="NCBI Taxonomy" id="2213162"/>
    <lineage>
        <taxon>Bacteria</taxon>
        <taxon>Bacillati</taxon>
        <taxon>Actinomycetota</taxon>
        <taxon>Actinomycetes</taxon>
        <taxon>Kitasatosporales</taxon>
        <taxon>Streptomycetaceae</taxon>
        <taxon>Streptomyces</taxon>
    </lineage>
</organism>
<name>A0A7W3WHP0_9ACTN</name>
<evidence type="ECO:0000256" key="6">
    <source>
        <dbReference type="ARBA" id="ARBA00023033"/>
    </source>
</evidence>
<dbReference type="InterPro" id="IPR001128">
    <property type="entry name" value="Cyt_P450"/>
</dbReference>
<reference evidence="9" key="1">
    <citation type="submission" date="2020-05" db="EMBL/GenBank/DDBJ databases">
        <title>Classification of alakaliphilic streptomycetes isolated from an alkaline soil next to Lonar Crater, India and a proposal for the recognition of Streptomyces alkaliterrae sp. nov.</title>
        <authorList>
            <person name="Golinska P."/>
        </authorList>
    </citation>
    <scope>NUCLEOTIDE SEQUENCE [LARGE SCALE GENOMIC DNA]</scope>
    <source>
        <strain evidence="9">OF3</strain>
    </source>
</reference>
<dbReference type="SUPFAM" id="SSF48264">
    <property type="entry name" value="Cytochrome P450"/>
    <property type="match status" value="1"/>
</dbReference>
<evidence type="ECO:0000256" key="2">
    <source>
        <dbReference type="ARBA" id="ARBA00022617"/>
    </source>
</evidence>
<sequence length="407" mass="44867">MDHREPVTLDPAGHEPFAEAARLRAEGPAVRVTLPGDVTAWYVTRHELLRDLLVDDRVSKDPNLHWPEWINGRHQDGWLRNWIGVTNMLTAYGPDHRRLRKLVSPAFTARRTAAMRPRVERVTRELLDDLAALPPGETVDLRARYAHPLPMRVICELFGVPEEHRPEVARVIDRLMDTTITPAEAMATYQDAQKALAELVELKRSSPADDMTSVLVAGRDEDDAALGEQELLDTLLLIIGAGHETTVNLIGNAVHALLTHPDQFALLRAGRVGWHDVIEETLRWAPSISALPMRFAVSDIPLPDGTVIRGGDPILTTYGAAGHDPAQHGERADRFDATRATSEHLAFGHGVHRCLGAPLARMEAAVALPALFECFPDLALAGEASELRHVDSFIAHGYAELPVRLTA</sequence>
<dbReference type="GO" id="GO:0004497">
    <property type="term" value="F:monooxygenase activity"/>
    <property type="evidence" value="ECO:0007669"/>
    <property type="project" value="UniProtKB-KW"/>
</dbReference>
<keyword evidence="4 7" id="KW-0560">Oxidoreductase</keyword>
<dbReference type="InterPro" id="IPR002397">
    <property type="entry name" value="Cyt_P450_B"/>
</dbReference>